<evidence type="ECO:0000313" key="1">
    <source>
        <dbReference type="EMBL" id="GBL96216.1"/>
    </source>
</evidence>
<dbReference type="EMBL" id="BGPR01000118">
    <property type="protein sequence ID" value="GBL96216.1"/>
    <property type="molecule type" value="Genomic_DNA"/>
</dbReference>
<proteinExistence type="predicted"/>
<name>A0A4Y2BY28_ARAVE</name>
<dbReference type="Proteomes" id="UP000499080">
    <property type="component" value="Unassembled WGS sequence"/>
</dbReference>
<keyword evidence="2" id="KW-1185">Reference proteome</keyword>
<gene>
    <name evidence="1" type="ORF">AVEN_118759_1</name>
</gene>
<reference evidence="1 2" key="1">
    <citation type="journal article" date="2019" name="Sci. Rep.">
        <title>Orb-weaving spider Araneus ventricosus genome elucidates the spidroin gene catalogue.</title>
        <authorList>
            <person name="Kono N."/>
            <person name="Nakamura H."/>
            <person name="Ohtoshi R."/>
            <person name="Moran D.A.P."/>
            <person name="Shinohara A."/>
            <person name="Yoshida Y."/>
            <person name="Fujiwara M."/>
            <person name="Mori M."/>
            <person name="Tomita M."/>
            <person name="Arakawa K."/>
        </authorList>
    </citation>
    <scope>NUCLEOTIDE SEQUENCE [LARGE SCALE GENOMIC DNA]</scope>
</reference>
<sequence>MESVSVYVCFYPVPHELLQVGHVPEQSGGVLPVTRYTIHPTQKSSCNYTGNRAPLVFLLQPAPTLPLDCQKWVRWSLVRALLSGHRLSRWLSSESNLAKD</sequence>
<accession>A0A4Y2BY28</accession>
<protein>
    <submittedName>
        <fullName evidence="1">Uncharacterized protein</fullName>
    </submittedName>
</protein>
<organism evidence="1 2">
    <name type="scientific">Araneus ventricosus</name>
    <name type="common">Orbweaver spider</name>
    <name type="synonym">Epeira ventricosa</name>
    <dbReference type="NCBI Taxonomy" id="182803"/>
    <lineage>
        <taxon>Eukaryota</taxon>
        <taxon>Metazoa</taxon>
        <taxon>Ecdysozoa</taxon>
        <taxon>Arthropoda</taxon>
        <taxon>Chelicerata</taxon>
        <taxon>Arachnida</taxon>
        <taxon>Araneae</taxon>
        <taxon>Araneomorphae</taxon>
        <taxon>Entelegynae</taxon>
        <taxon>Araneoidea</taxon>
        <taxon>Araneidae</taxon>
        <taxon>Araneus</taxon>
    </lineage>
</organism>
<evidence type="ECO:0000313" key="2">
    <source>
        <dbReference type="Proteomes" id="UP000499080"/>
    </source>
</evidence>
<comment type="caution">
    <text evidence="1">The sequence shown here is derived from an EMBL/GenBank/DDBJ whole genome shotgun (WGS) entry which is preliminary data.</text>
</comment>
<dbReference type="AlphaFoldDB" id="A0A4Y2BY28"/>